<evidence type="ECO:0000313" key="8">
    <source>
        <dbReference type="EMBL" id="EDP41547.1"/>
    </source>
</evidence>
<evidence type="ECO:0000313" key="9">
    <source>
        <dbReference type="Proteomes" id="UP000008837"/>
    </source>
</evidence>
<dbReference type="InterPro" id="IPR036259">
    <property type="entry name" value="MFS_trans_sf"/>
</dbReference>
<keyword evidence="2 6" id="KW-0812">Transmembrane</keyword>
<dbReference type="GeneID" id="5853030"/>
<feature type="transmembrane region" description="Helical" evidence="6">
    <location>
        <begin position="369"/>
        <end position="395"/>
    </location>
</feature>
<feature type="transmembrane region" description="Helical" evidence="6">
    <location>
        <begin position="428"/>
        <end position="449"/>
    </location>
</feature>
<name>A8QD28_MALGO</name>
<dbReference type="RefSeq" id="XP_001728761.1">
    <property type="nucleotide sequence ID" value="XM_001728709.1"/>
</dbReference>
<feature type="transmembrane region" description="Helical" evidence="6">
    <location>
        <begin position="584"/>
        <end position="604"/>
    </location>
</feature>
<dbReference type="InterPro" id="IPR020846">
    <property type="entry name" value="MFS_dom"/>
</dbReference>
<feature type="transmembrane region" description="Helical" evidence="6">
    <location>
        <begin position="678"/>
        <end position="698"/>
    </location>
</feature>
<dbReference type="EMBL" id="AAYY01000020">
    <property type="protein sequence ID" value="EDP41547.1"/>
    <property type="molecule type" value="Genomic_DNA"/>
</dbReference>
<feature type="compositionally biased region" description="Low complexity" evidence="5">
    <location>
        <begin position="83"/>
        <end position="100"/>
    </location>
</feature>
<dbReference type="SUPFAM" id="SSF103473">
    <property type="entry name" value="MFS general substrate transporter"/>
    <property type="match status" value="1"/>
</dbReference>
<protein>
    <recommendedName>
        <fullName evidence="7">Major facilitator superfamily (MFS) profile domain-containing protein</fullName>
    </recommendedName>
</protein>
<organism evidence="8 9">
    <name type="scientific">Malassezia globosa (strain ATCC MYA-4612 / CBS 7966)</name>
    <name type="common">Dandruff-associated fungus</name>
    <dbReference type="NCBI Taxonomy" id="425265"/>
    <lineage>
        <taxon>Eukaryota</taxon>
        <taxon>Fungi</taxon>
        <taxon>Dikarya</taxon>
        <taxon>Basidiomycota</taxon>
        <taxon>Ustilaginomycotina</taxon>
        <taxon>Malasseziomycetes</taxon>
        <taxon>Malasseziales</taxon>
        <taxon>Malasseziaceae</taxon>
        <taxon>Malassezia</taxon>
    </lineage>
</organism>
<dbReference type="GO" id="GO:0005886">
    <property type="term" value="C:plasma membrane"/>
    <property type="evidence" value="ECO:0007669"/>
    <property type="project" value="TreeGrafter"/>
</dbReference>
<dbReference type="GO" id="GO:0022857">
    <property type="term" value="F:transmembrane transporter activity"/>
    <property type="evidence" value="ECO:0007669"/>
    <property type="project" value="InterPro"/>
</dbReference>
<feature type="domain" description="Major facilitator superfamily (MFS) profile" evidence="7">
    <location>
        <begin position="249"/>
        <end position="704"/>
    </location>
</feature>
<evidence type="ECO:0000256" key="4">
    <source>
        <dbReference type="ARBA" id="ARBA00023136"/>
    </source>
</evidence>
<feature type="transmembrane region" description="Helical" evidence="6">
    <location>
        <begin position="315"/>
        <end position="334"/>
    </location>
</feature>
<evidence type="ECO:0000256" key="2">
    <source>
        <dbReference type="ARBA" id="ARBA00022692"/>
    </source>
</evidence>
<dbReference type="VEuPathDB" id="FungiDB:MGL_4096"/>
<dbReference type="OMA" id="VIFTMPE"/>
<dbReference type="FunFam" id="1.20.1250.20:FF:000011">
    <property type="entry name" value="MFS multidrug transporter, putative"/>
    <property type="match status" value="1"/>
</dbReference>
<dbReference type="AlphaFoldDB" id="A8QD28"/>
<feature type="transmembrane region" description="Helical" evidence="6">
    <location>
        <begin position="610"/>
        <end position="634"/>
    </location>
</feature>
<feature type="transmembrane region" description="Helical" evidence="6">
    <location>
        <begin position="543"/>
        <end position="563"/>
    </location>
</feature>
<evidence type="ECO:0000256" key="5">
    <source>
        <dbReference type="SAM" id="MobiDB-lite"/>
    </source>
</evidence>
<dbReference type="PROSITE" id="PS50850">
    <property type="entry name" value="MFS"/>
    <property type="match status" value="1"/>
</dbReference>
<comment type="caution">
    <text evidence="8">The sequence shown here is derived from an EMBL/GenBank/DDBJ whole genome shotgun (WGS) entry which is preliminary data.</text>
</comment>
<dbReference type="Pfam" id="PF07690">
    <property type="entry name" value="MFS_1"/>
    <property type="match status" value="1"/>
</dbReference>
<accession>A8QD28</accession>
<proteinExistence type="predicted"/>
<dbReference type="Gene3D" id="1.20.1250.20">
    <property type="entry name" value="MFS general substrate transporter like domains"/>
    <property type="match status" value="1"/>
</dbReference>
<dbReference type="PANTHER" id="PTHR23502">
    <property type="entry name" value="MAJOR FACILITATOR SUPERFAMILY"/>
    <property type="match status" value="1"/>
</dbReference>
<dbReference type="FunCoup" id="A8QD28">
    <property type="interactions" value="5"/>
</dbReference>
<evidence type="ECO:0000256" key="6">
    <source>
        <dbReference type="SAM" id="Phobius"/>
    </source>
</evidence>
<feature type="transmembrane region" description="Helical" evidence="6">
    <location>
        <begin position="284"/>
        <end position="303"/>
    </location>
</feature>
<feature type="transmembrane region" description="Helical" evidence="6">
    <location>
        <begin position="243"/>
        <end position="264"/>
    </location>
</feature>
<evidence type="ECO:0000256" key="3">
    <source>
        <dbReference type="ARBA" id="ARBA00022989"/>
    </source>
</evidence>
<keyword evidence="3 6" id="KW-1133">Transmembrane helix</keyword>
<feature type="transmembrane region" description="Helical" evidence="6">
    <location>
        <begin position="504"/>
        <end position="531"/>
    </location>
</feature>
<feature type="region of interest" description="Disordered" evidence="5">
    <location>
        <begin position="146"/>
        <end position="166"/>
    </location>
</feature>
<dbReference type="OrthoDB" id="9986881at2759"/>
<dbReference type="Proteomes" id="UP000008837">
    <property type="component" value="Unassembled WGS sequence"/>
</dbReference>
<keyword evidence="4 6" id="KW-0472">Membrane</keyword>
<keyword evidence="9" id="KW-1185">Reference proteome</keyword>
<comment type="subcellular location">
    <subcellularLocation>
        <location evidence="1">Membrane</location>
        <topology evidence="1">Multi-pass membrane protein</topology>
    </subcellularLocation>
</comment>
<sequence length="713" mass="78464">MDRQLAASIQSHDSDSFYEAEDGTANDKSQVPNVRVIDLPDPARPSPTAAPPHHSGAPPISMMPYMNNQTATPDQPYAGESLPAAAPEVAPTEVPPDVVALQPPPAVHASDSQLHPSWLGDLPRPEHTERRRSSHFIPHDLRRSLSRVSLYQPGTPRPQGPHTNLRMSRQDFESGPWGYEGQRGGMEFPETAGIEIDETNPSKEAGESSSPGDGEAKYEEETKHIIVKWDGKDDREHVLNLNFYYRCYLTLLAGSLTLCTAFASSVPSGIVTEMIVEFNTSLNVVKASVFLFVGSFCVAPLLWAPLSEMFGRKIIFIISFAGFTAFNIGCAFAPNIAAMIVMRILAGAFGSSSMSNAPSMIATLFPLKYLMIGIVFFALAPIAGPCVGPIVSGYISVSNGHFMKKALGMGLSQAAAQDYANDHANWRWVFRVCAILSGVLLLLVIFTMPETLDGKRLQMKARRLRQETGDDRYVAPIELRKINWLQLAGKTVGKPVKMLFTEPMLMLVTIYISFIYGVLYLLFVAYPIVFIRDHNMNNGEEGLAFLGFFCGCALSAAYCLFVDQPRYVKSMEKLKVPLLSPERRLETCMIGSPCLVIALFWFAWTAFPSISAWSTIVAGGVFGIGLFFIFLSLMTYVTEVYLMNSASAIAANTVVRSAFGAGFPMFGQQMYEKLNPRWATTVLAFIALVMMPIPFVFYKFGSKLRAMSKNARG</sequence>
<evidence type="ECO:0000259" key="7">
    <source>
        <dbReference type="PROSITE" id="PS50850"/>
    </source>
</evidence>
<dbReference type="InterPro" id="IPR011701">
    <property type="entry name" value="MFS"/>
</dbReference>
<reference evidence="8 9" key="1">
    <citation type="journal article" date="2007" name="Proc. Natl. Acad. Sci. U.S.A.">
        <title>Dandruff-associated Malassezia genomes reveal convergent and divergent virulence traits shared with plant and human fungal pathogens.</title>
        <authorList>
            <person name="Xu J."/>
            <person name="Saunders C.W."/>
            <person name="Hu P."/>
            <person name="Grant R.A."/>
            <person name="Boekhout T."/>
            <person name="Kuramae E.E."/>
            <person name="Kronstad J.W."/>
            <person name="Deangelis Y.M."/>
            <person name="Reeder N.L."/>
            <person name="Johnstone K.R."/>
            <person name="Leland M."/>
            <person name="Fieno A.M."/>
            <person name="Begley W.M."/>
            <person name="Sun Y."/>
            <person name="Lacey M.P."/>
            <person name="Chaudhary T."/>
            <person name="Keough T."/>
            <person name="Chu L."/>
            <person name="Sears R."/>
            <person name="Yuan B."/>
            <person name="Dawson T.L.Jr."/>
        </authorList>
    </citation>
    <scope>NUCLEOTIDE SEQUENCE [LARGE SCALE GENOMIC DNA]</scope>
    <source>
        <strain evidence="9">ATCC MYA-4612 / CBS 7966</strain>
    </source>
</reference>
<dbReference type="InParanoid" id="A8QD28"/>
<dbReference type="KEGG" id="mgl:MGL_4096"/>
<feature type="region of interest" description="Disordered" evidence="5">
    <location>
        <begin position="1"/>
        <end position="118"/>
    </location>
</feature>
<dbReference type="PANTHER" id="PTHR23502:SF173">
    <property type="entry name" value="MFS-MULTIDRUG-RESISTANCE TRANSPORTER-RELATED"/>
    <property type="match status" value="1"/>
</dbReference>
<dbReference type="CDD" id="cd17323">
    <property type="entry name" value="MFS_Tpo1_MDR_like"/>
    <property type="match status" value="1"/>
</dbReference>
<evidence type="ECO:0000256" key="1">
    <source>
        <dbReference type="ARBA" id="ARBA00004141"/>
    </source>
</evidence>
<feature type="region of interest" description="Disordered" evidence="5">
    <location>
        <begin position="197"/>
        <end position="218"/>
    </location>
</feature>
<feature type="transmembrane region" description="Helical" evidence="6">
    <location>
        <begin position="646"/>
        <end position="666"/>
    </location>
</feature>
<gene>
    <name evidence="8" type="ORF">MGL_4096</name>
</gene>